<name>A0A0N4Z3R8_PARTI</name>
<protein>
    <submittedName>
        <fullName evidence="3">LigA</fullName>
    </submittedName>
</protein>
<feature type="region of interest" description="Disordered" evidence="1">
    <location>
        <begin position="332"/>
        <end position="353"/>
    </location>
</feature>
<feature type="compositionally biased region" description="Basic and acidic residues" evidence="1">
    <location>
        <begin position="45"/>
        <end position="57"/>
    </location>
</feature>
<feature type="compositionally biased region" description="Low complexity" evidence="1">
    <location>
        <begin position="13"/>
        <end position="33"/>
    </location>
</feature>
<feature type="compositionally biased region" description="Basic residues" evidence="1">
    <location>
        <begin position="591"/>
        <end position="601"/>
    </location>
</feature>
<proteinExistence type="predicted"/>
<feature type="region of interest" description="Disordered" evidence="1">
    <location>
        <begin position="220"/>
        <end position="287"/>
    </location>
</feature>
<feature type="compositionally biased region" description="Basic residues" evidence="1">
    <location>
        <begin position="1"/>
        <end position="12"/>
    </location>
</feature>
<feature type="region of interest" description="Disordered" evidence="1">
    <location>
        <begin position="391"/>
        <end position="543"/>
    </location>
</feature>
<feature type="compositionally biased region" description="Basic and acidic residues" evidence="1">
    <location>
        <begin position="958"/>
        <end position="970"/>
    </location>
</feature>
<organism evidence="2 3">
    <name type="scientific">Parastrongyloides trichosuri</name>
    <name type="common">Possum-specific nematode worm</name>
    <dbReference type="NCBI Taxonomy" id="131310"/>
    <lineage>
        <taxon>Eukaryota</taxon>
        <taxon>Metazoa</taxon>
        <taxon>Ecdysozoa</taxon>
        <taxon>Nematoda</taxon>
        <taxon>Chromadorea</taxon>
        <taxon>Rhabditida</taxon>
        <taxon>Tylenchina</taxon>
        <taxon>Panagrolaimomorpha</taxon>
        <taxon>Strongyloidoidea</taxon>
        <taxon>Strongyloididae</taxon>
        <taxon>Parastrongyloides</taxon>
    </lineage>
</organism>
<feature type="region of interest" description="Disordered" evidence="1">
    <location>
        <begin position="1"/>
        <end position="188"/>
    </location>
</feature>
<feature type="compositionally biased region" description="Basic and acidic residues" evidence="1">
    <location>
        <begin position="838"/>
        <end position="857"/>
    </location>
</feature>
<feature type="compositionally biased region" description="Basic residues" evidence="1">
    <location>
        <begin position="821"/>
        <end position="837"/>
    </location>
</feature>
<feature type="compositionally biased region" description="Basic and acidic residues" evidence="1">
    <location>
        <begin position="484"/>
        <end position="510"/>
    </location>
</feature>
<feature type="compositionally biased region" description="Basic and acidic residues" evidence="1">
    <location>
        <begin position="1000"/>
        <end position="1011"/>
    </location>
</feature>
<evidence type="ECO:0000313" key="3">
    <source>
        <dbReference type="WBParaSite" id="PTRK_0000156100.1"/>
    </source>
</evidence>
<reference evidence="3" key="1">
    <citation type="submission" date="2017-02" db="UniProtKB">
        <authorList>
            <consortium name="WormBaseParasite"/>
        </authorList>
    </citation>
    <scope>IDENTIFICATION</scope>
</reference>
<feature type="compositionally biased region" description="Basic residues" evidence="1">
    <location>
        <begin position="117"/>
        <end position="129"/>
    </location>
</feature>
<feature type="compositionally biased region" description="Basic and acidic residues" evidence="1">
    <location>
        <begin position="677"/>
        <end position="690"/>
    </location>
</feature>
<keyword evidence="2" id="KW-1185">Reference proteome</keyword>
<dbReference type="AlphaFoldDB" id="A0A0N4Z3R8"/>
<feature type="compositionally biased region" description="Basic residues" evidence="1">
    <location>
        <begin position="748"/>
        <end position="760"/>
    </location>
</feature>
<feature type="compositionally biased region" description="Basic and acidic residues" evidence="1">
    <location>
        <begin position="142"/>
        <end position="158"/>
    </location>
</feature>
<feature type="compositionally biased region" description="Basic and acidic residues" evidence="1">
    <location>
        <begin position="69"/>
        <end position="78"/>
    </location>
</feature>
<dbReference type="WBParaSite" id="PTRK_0000156100.1">
    <property type="protein sequence ID" value="PTRK_0000156100.1"/>
    <property type="gene ID" value="PTRK_0000156100"/>
</dbReference>
<feature type="compositionally biased region" description="Basic residues" evidence="1">
    <location>
        <begin position="159"/>
        <end position="173"/>
    </location>
</feature>
<feature type="compositionally biased region" description="Basic and acidic residues" evidence="1">
    <location>
        <begin position="865"/>
        <end position="879"/>
    </location>
</feature>
<accession>A0A0N4Z3R8</accession>
<dbReference type="Proteomes" id="UP000038045">
    <property type="component" value="Unplaced"/>
</dbReference>
<feature type="compositionally biased region" description="Basic residues" evidence="1">
    <location>
        <begin position="396"/>
        <end position="415"/>
    </location>
</feature>
<feature type="compositionally biased region" description="Basic residues" evidence="1">
    <location>
        <begin position="787"/>
        <end position="798"/>
    </location>
</feature>
<evidence type="ECO:0000313" key="2">
    <source>
        <dbReference type="Proteomes" id="UP000038045"/>
    </source>
</evidence>
<sequence>MGPHRLRQRRPAAPRVGGPAGRGQAPRRQGRPPALRPARRVRRQGRVEPSHGRDPRAFRRQGPGPAQRPAERAFDRRQLSAGADVPRLRHAGAEGRVHRRDAGRRPFGLFRPDRARARLGRHPHGHHRRAPDPRRPAGLAHPRREDVDHGHARGDPRHGLRPHLGRGGRRARHQLLPGPGRGAGGQGRGIPLDLQHADRPPARQLHRCLGRRRRLVRPLGRRVGAGPAFRPREPHPPGRLLAGRRRFLRARGGDPVPAGRTGHPGRDAAPDDPQDGVGDGPHVQARGGLQALGPRLHVQLLGEPPGLPGRRHGHAGARRHGLFASQAVRAHLSSPPPLSHHRGRRRDPDAQDRRLDVRLRRAEQGRPCAEAGRLIWRQGMSEPLIVAYADLPGPHRPLRRRHRRPSVDSRRRRAGLARDGRPHRPRLPDPVAAAAPAGRPAAHRGRGQGAERRRQQGALRQPRPQRRPPASASDGGGGRTPRRRLADRQRLRDRGRRPGEAPVRGSERDAGPSGCEIGSGCGLDSKPPHRHRRRSAGGPALAYASPRLFRRPLCTGGGRLTHLRPKVAQTAGLYSGVRHAPDRPSFPSGRYGRRQRRRRRPAAAERPLHRHRSGVRPTVLSRRPAGLFARAQGAAGTQPAPAQLPCAHHALHAVARRHLHRTAHPEDQGLFQRRTGRRPDARDRHPGRHDAGRRLLFDLQGQVAPVEAADRRAGLPARVPRHHRRHGALRLLRLQFLWRGDRPDLGRLSHRSGRHRRRRHADPGPGQGTEEARGQALVHGREPGQSARHHVLRRHRRTGRDARQHPDPAVGAREVGPDGQHHHRLHLGPRRAGRRPRHAPEGRHHLQGRDQRPDVHRPPGRRARRDQPGGDELGRHRPDPAGLRGQGRGLGQGQLPPTGGPRPVGPDAHARRPHRARRRGTSVQLRRAAVVGADKQELSGPPGLRSVEAPRAPRRPAPHADHLGTVDRLQRPGALRHAHRPRRDHQSGHATRAPQGPDPAPERHDQRPDRP</sequence>
<feature type="region of interest" description="Disordered" evidence="1">
    <location>
        <begin position="743"/>
        <end position="1011"/>
    </location>
</feature>
<feature type="region of interest" description="Disordered" evidence="1">
    <location>
        <begin position="662"/>
        <end position="690"/>
    </location>
</feature>
<feature type="region of interest" description="Disordered" evidence="1">
    <location>
        <begin position="572"/>
        <end position="614"/>
    </location>
</feature>
<feature type="compositionally biased region" description="Gly residues" evidence="1">
    <location>
        <begin position="179"/>
        <end position="188"/>
    </location>
</feature>
<feature type="compositionally biased region" description="Basic residues" evidence="1">
    <location>
        <begin position="911"/>
        <end position="920"/>
    </location>
</feature>
<feature type="compositionally biased region" description="Low complexity" evidence="1">
    <location>
        <begin position="429"/>
        <end position="440"/>
    </location>
</feature>
<feature type="compositionally biased region" description="Basic residues" evidence="1">
    <location>
        <begin position="974"/>
        <end position="983"/>
    </location>
</feature>
<evidence type="ECO:0000256" key="1">
    <source>
        <dbReference type="SAM" id="MobiDB-lite"/>
    </source>
</evidence>